<dbReference type="EC" id="2.8.1.7" evidence="3"/>
<dbReference type="Pfam" id="PF00266">
    <property type="entry name" value="Aminotran_5"/>
    <property type="match status" value="1"/>
</dbReference>
<evidence type="ECO:0000256" key="1">
    <source>
        <dbReference type="ARBA" id="ARBA00001933"/>
    </source>
</evidence>
<dbReference type="PANTHER" id="PTHR11601:SF34">
    <property type="entry name" value="CYSTEINE DESULFURASE"/>
    <property type="match status" value="1"/>
</dbReference>
<dbReference type="InterPro" id="IPR020578">
    <property type="entry name" value="Aminotrans_V_PyrdxlP_BS"/>
</dbReference>
<dbReference type="AlphaFoldDB" id="A0AA35T6K7"/>
<dbReference type="EMBL" id="CASHTH010003248">
    <property type="protein sequence ID" value="CAI8042229.1"/>
    <property type="molecule type" value="Genomic_DNA"/>
</dbReference>
<dbReference type="InterPro" id="IPR000192">
    <property type="entry name" value="Aminotrans_V_dom"/>
</dbReference>
<dbReference type="PIRSF" id="PIRSF005572">
    <property type="entry name" value="NifS"/>
    <property type="match status" value="1"/>
</dbReference>
<accession>A0AA35T6K7</accession>
<evidence type="ECO:0000256" key="6">
    <source>
        <dbReference type="ARBA" id="ARBA00022898"/>
    </source>
</evidence>
<dbReference type="SUPFAM" id="SSF53383">
    <property type="entry name" value="PLP-dependent transferases"/>
    <property type="match status" value="1"/>
</dbReference>
<reference evidence="11" key="1">
    <citation type="submission" date="2023-03" db="EMBL/GenBank/DDBJ databases">
        <authorList>
            <person name="Steffen K."/>
            <person name="Cardenas P."/>
        </authorList>
    </citation>
    <scope>NUCLEOTIDE SEQUENCE</scope>
</reference>
<comment type="cofactor">
    <cofactor evidence="1 9">
        <name>pyridoxal 5'-phosphate</name>
        <dbReference type="ChEBI" id="CHEBI:597326"/>
    </cofactor>
</comment>
<keyword evidence="6" id="KW-0663">Pyridoxal phosphate</keyword>
<keyword evidence="8" id="KW-0411">Iron-sulfur</keyword>
<dbReference type="Gene3D" id="1.10.260.50">
    <property type="match status" value="1"/>
</dbReference>
<keyword evidence="4" id="KW-0808">Transferase</keyword>
<evidence type="ECO:0000313" key="11">
    <source>
        <dbReference type="EMBL" id="CAI8042229.1"/>
    </source>
</evidence>
<evidence type="ECO:0000256" key="8">
    <source>
        <dbReference type="ARBA" id="ARBA00023014"/>
    </source>
</evidence>
<dbReference type="PROSITE" id="PS00595">
    <property type="entry name" value="AA_TRANSFER_CLASS_5"/>
    <property type="match status" value="1"/>
</dbReference>
<protein>
    <recommendedName>
        <fullName evidence="3">cysteine desulfurase</fullName>
        <ecNumber evidence="3">2.8.1.7</ecNumber>
    </recommendedName>
</protein>
<evidence type="ECO:0000313" key="12">
    <source>
        <dbReference type="Proteomes" id="UP001174909"/>
    </source>
</evidence>
<evidence type="ECO:0000256" key="7">
    <source>
        <dbReference type="ARBA" id="ARBA00023004"/>
    </source>
</evidence>
<dbReference type="GO" id="GO:0051536">
    <property type="term" value="F:iron-sulfur cluster binding"/>
    <property type="evidence" value="ECO:0007669"/>
    <property type="project" value="UniProtKB-KW"/>
</dbReference>
<proteinExistence type="inferred from homology"/>
<keyword evidence="12" id="KW-1185">Reference proteome</keyword>
<dbReference type="InterPro" id="IPR015424">
    <property type="entry name" value="PyrdxlP-dep_Trfase"/>
</dbReference>
<comment type="similarity">
    <text evidence="2">Belongs to the class-V pyridoxal-phosphate-dependent aminotransferase family. NifS/IscS subfamily.</text>
</comment>
<comment type="caution">
    <text evidence="11">The sequence shown here is derived from an EMBL/GenBank/DDBJ whole genome shotgun (WGS) entry which is preliminary data.</text>
</comment>
<evidence type="ECO:0000259" key="10">
    <source>
        <dbReference type="Pfam" id="PF00266"/>
    </source>
</evidence>
<name>A0AA35T6K7_GEOBA</name>
<keyword evidence="5" id="KW-0479">Metal-binding</keyword>
<evidence type="ECO:0000256" key="5">
    <source>
        <dbReference type="ARBA" id="ARBA00022723"/>
    </source>
</evidence>
<evidence type="ECO:0000256" key="4">
    <source>
        <dbReference type="ARBA" id="ARBA00022679"/>
    </source>
</evidence>
<dbReference type="FunFam" id="3.40.640.10:FF:000084">
    <property type="entry name" value="IscS-like cysteine desulfurase"/>
    <property type="match status" value="1"/>
</dbReference>
<dbReference type="InterPro" id="IPR015422">
    <property type="entry name" value="PyrdxlP-dep_Trfase_small"/>
</dbReference>
<evidence type="ECO:0000256" key="3">
    <source>
        <dbReference type="ARBA" id="ARBA00012239"/>
    </source>
</evidence>
<keyword evidence="7" id="KW-0408">Iron</keyword>
<gene>
    <name evidence="11" type="ORF">GBAR_LOCUS23459</name>
</gene>
<dbReference type="InterPro" id="IPR015421">
    <property type="entry name" value="PyrdxlP-dep_Trfase_major"/>
</dbReference>
<dbReference type="Gene3D" id="3.90.1150.10">
    <property type="entry name" value="Aspartate Aminotransferase, domain 1"/>
    <property type="match status" value="1"/>
</dbReference>
<dbReference type="GO" id="GO:0031071">
    <property type="term" value="F:cysteine desulfurase activity"/>
    <property type="evidence" value="ECO:0007669"/>
    <property type="project" value="UniProtKB-EC"/>
</dbReference>
<dbReference type="InterPro" id="IPR016454">
    <property type="entry name" value="Cysteine_dSase"/>
</dbReference>
<sequence>MDQRVLEAMLPYFTQLYGNASSVHTVGQEARYALDGARERVARVLNCRNREIVFTSGGTESDNAAIQGAATALEETGRHVITASTEHHAVLHACQVLENRGWEVTYLPVDDFGQVDPQQVYNAITNETTVVSVMYANNEIGTINPIADISAAVKTRAAEFNRTIVMHTDAVQAAGYLDLDVRKLGVDMLTLSGHKFYGPKGVGVLFIRRGVPFLPLITGGGQERERRSGTENVAGIVGLAVALELADSERDAIGARCLALRDRIIAEISRRIPNCVLNGHPTERLPNNVNFSFAGVEGEPVLLGLDLQGIAASSGSACSSGSLEPSHVLLALGQTADVARGSLRITLGKDNNDSQVDRLMDVLVGLVDDLRALPTLSGTAND</sequence>
<dbReference type="PANTHER" id="PTHR11601">
    <property type="entry name" value="CYSTEINE DESULFURYLASE FAMILY MEMBER"/>
    <property type="match status" value="1"/>
</dbReference>
<evidence type="ECO:0000256" key="9">
    <source>
        <dbReference type="RuleBase" id="RU004504"/>
    </source>
</evidence>
<evidence type="ECO:0000256" key="2">
    <source>
        <dbReference type="ARBA" id="ARBA00006490"/>
    </source>
</evidence>
<dbReference type="Gene3D" id="3.40.640.10">
    <property type="entry name" value="Type I PLP-dependent aspartate aminotransferase-like (Major domain)"/>
    <property type="match status" value="1"/>
</dbReference>
<feature type="domain" description="Aminotransferase class V" evidence="10">
    <location>
        <begin position="2"/>
        <end position="359"/>
    </location>
</feature>
<dbReference type="GO" id="GO:0046872">
    <property type="term" value="F:metal ion binding"/>
    <property type="evidence" value="ECO:0007669"/>
    <property type="project" value="UniProtKB-KW"/>
</dbReference>
<organism evidence="11 12">
    <name type="scientific">Geodia barretti</name>
    <name type="common">Barrett's horny sponge</name>
    <dbReference type="NCBI Taxonomy" id="519541"/>
    <lineage>
        <taxon>Eukaryota</taxon>
        <taxon>Metazoa</taxon>
        <taxon>Porifera</taxon>
        <taxon>Demospongiae</taxon>
        <taxon>Heteroscleromorpha</taxon>
        <taxon>Tetractinellida</taxon>
        <taxon>Astrophorina</taxon>
        <taxon>Geodiidae</taxon>
        <taxon>Geodia</taxon>
    </lineage>
</organism>
<dbReference type="Proteomes" id="UP001174909">
    <property type="component" value="Unassembled WGS sequence"/>
</dbReference>